<accession>A0A323UVI7</accession>
<proteinExistence type="predicted"/>
<keyword evidence="4" id="KW-1185">Reference proteome</keyword>
<evidence type="ECO:0000256" key="2">
    <source>
        <dbReference type="SAM" id="SignalP"/>
    </source>
</evidence>
<feature type="signal peptide" evidence="2">
    <location>
        <begin position="1"/>
        <end position="21"/>
    </location>
</feature>
<dbReference type="AlphaFoldDB" id="A0A323UVI7"/>
<evidence type="ECO:0000313" key="4">
    <source>
        <dbReference type="Proteomes" id="UP000248259"/>
    </source>
</evidence>
<reference evidence="3 4" key="1">
    <citation type="submission" date="2018-06" db="EMBL/GenBank/DDBJ databases">
        <title>Azoarcus communis strain SWub3 genome.</title>
        <authorList>
            <person name="Zorraquino Salvo V."/>
            <person name="Toubiana D."/>
            <person name="Blumwald E."/>
        </authorList>
    </citation>
    <scope>NUCLEOTIDE SEQUENCE [LARGE SCALE GENOMIC DNA]</scope>
    <source>
        <strain evidence="3 4">SWub3</strain>
    </source>
</reference>
<comment type="caution">
    <text evidence="3">The sequence shown here is derived from an EMBL/GenBank/DDBJ whole genome shotgun (WGS) entry which is preliminary data.</text>
</comment>
<gene>
    <name evidence="3" type="ORF">DNK49_14565</name>
</gene>
<dbReference type="Proteomes" id="UP000248259">
    <property type="component" value="Unassembled WGS sequence"/>
</dbReference>
<feature type="chain" id="PRO_5016364488" evidence="2">
    <location>
        <begin position="22"/>
        <end position="431"/>
    </location>
</feature>
<organism evidence="3 4">
    <name type="scientific">Parazoarcus communis SWub3 = DSM 12120</name>
    <dbReference type="NCBI Taxonomy" id="1121029"/>
    <lineage>
        <taxon>Bacteria</taxon>
        <taxon>Pseudomonadati</taxon>
        <taxon>Pseudomonadota</taxon>
        <taxon>Betaproteobacteria</taxon>
        <taxon>Rhodocyclales</taxon>
        <taxon>Zoogloeaceae</taxon>
        <taxon>Parazoarcus</taxon>
    </lineage>
</organism>
<name>A0A323UVI7_9RHOO</name>
<feature type="compositionally biased region" description="Basic and acidic residues" evidence="1">
    <location>
        <begin position="260"/>
        <end position="280"/>
    </location>
</feature>
<keyword evidence="2" id="KW-0732">Signal</keyword>
<evidence type="ECO:0000256" key="1">
    <source>
        <dbReference type="SAM" id="MobiDB-lite"/>
    </source>
</evidence>
<feature type="region of interest" description="Disordered" evidence="1">
    <location>
        <begin position="260"/>
        <end position="295"/>
    </location>
</feature>
<evidence type="ECO:0000313" key="3">
    <source>
        <dbReference type="EMBL" id="PZA15953.1"/>
    </source>
</evidence>
<protein>
    <submittedName>
        <fullName evidence="3">Uncharacterized protein</fullName>
    </submittedName>
</protein>
<dbReference type="EMBL" id="QKOE01000010">
    <property type="protein sequence ID" value="PZA15953.1"/>
    <property type="molecule type" value="Genomic_DNA"/>
</dbReference>
<sequence>MFTTRIALTAMLWLLSNLVSASPLNMSNYPKFPDIGTTQNWGADWRKYDDKTGATLRSFHSQLDEMRAAEQELKESCLNDRQIRKMTTTIKGKQVLIWPERFKDCMNYKKLLDEGTFATDKVILPYLNQKFSANYPPPRGDPNLVAQWNSIANSMVHFGGGGCDGASRSIVLFGTPGFSATPKDVFKDNKNLCPPQWRELFSEYAVEKKVDKGKCVKGWRPSLENGPDWEESCNSDIDADFDRADKKSKKLEDELAEIEKGNYRQSEKDREATKHSEDIARAQGALPGRKGGLAAAMRESIASQEEDLRKQEIFGGERGRAIEDAVRAVERSKGGTKWIGGGSALPGIPDKCDDAAYSQAAMAYAQRRQSEIQSLPLQQQQCELAKMMEKALQTDLSYFQRCPNHQSAIPETRAALADTEKQIPSLCGSSR</sequence>